<feature type="domain" description="Signal transduction histidine kinase subgroup 3 dimerisation and phosphoacceptor" evidence="11">
    <location>
        <begin position="198"/>
        <end position="262"/>
    </location>
</feature>
<dbReference type="InterPro" id="IPR036890">
    <property type="entry name" value="HATPase_C_sf"/>
</dbReference>
<evidence type="ECO:0000256" key="5">
    <source>
        <dbReference type="ARBA" id="ARBA00022741"/>
    </source>
</evidence>
<keyword evidence="8" id="KW-0902">Two-component regulatory system</keyword>
<dbReference type="OrthoDB" id="227596at2"/>
<dbReference type="PANTHER" id="PTHR24421">
    <property type="entry name" value="NITRATE/NITRITE SENSOR PROTEIN NARX-RELATED"/>
    <property type="match status" value="1"/>
</dbReference>
<keyword evidence="7" id="KW-0067">ATP-binding</keyword>
<keyword evidence="13" id="KW-1185">Reference proteome</keyword>
<evidence type="ECO:0000256" key="9">
    <source>
        <dbReference type="SAM" id="MobiDB-lite"/>
    </source>
</evidence>
<dbReference type="EMBL" id="SDWT01000001">
    <property type="protein sequence ID" value="RYB93700.1"/>
    <property type="molecule type" value="Genomic_DNA"/>
</dbReference>
<keyword evidence="10" id="KW-0812">Transmembrane</keyword>
<organism evidence="12 13">
    <name type="scientific">Nocardioides oleivorans</name>
    <dbReference type="NCBI Taxonomy" id="273676"/>
    <lineage>
        <taxon>Bacteria</taxon>
        <taxon>Bacillati</taxon>
        <taxon>Actinomycetota</taxon>
        <taxon>Actinomycetes</taxon>
        <taxon>Propionibacteriales</taxon>
        <taxon>Nocardioidaceae</taxon>
        <taxon>Nocardioides</taxon>
    </lineage>
</organism>
<evidence type="ECO:0000256" key="8">
    <source>
        <dbReference type="ARBA" id="ARBA00023012"/>
    </source>
</evidence>
<keyword evidence="3" id="KW-0597">Phosphoprotein</keyword>
<evidence type="ECO:0000256" key="10">
    <source>
        <dbReference type="SAM" id="Phobius"/>
    </source>
</evidence>
<evidence type="ECO:0000313" key="12">
    <source>
        <dbReference type="EMBL" id="RYB93700.1"/>
    </source>
</evidence>
<dbReference type="Gene3D" id="1.20.5.1930">
    <property type="match status" value="1"/>
</dbReference>
<keyword evidence="10" id="KW-1133">Transmembrane helix</keyword>
<dbReference type="GO" id="GO:0000155">
    <property type="term" value="F:phosphorelay sensor kinase activity"/>
    <property type="evidence" value="ECO:0007669"/>
    <property type="project" value="InterPro"/>
</dbReference>
<dbReference type="InterPro" id="IPR011712">
    <property type="entry name" value="Sig_transdc_His_kin_sub3_dim/P"/>
</dbReference>
<proteinExistence type="predicted"/>
<dbReference type="GO" id="GO:0005524">
    <property type="term" value="F:ATP binding"/>
    <property type="evidence" value="ECO:0007669"/>
    <property type="project" value="UniProtKB-KW"/>
</dbReference>
<feature type="transmembrane region" description="Helical" evidence="10">
    <location>
        <begin position="143"/>
        <end position="165"/>
    </location>
</feature>
<gene>
    <name evidence="12" type="ORF">EUA93_04605</name>
</gene>
<feature type="transmembrane region" description="Helical" evidence="10">
    <location>
        <begin position="92"/>
        <end position="112"/>
    </location>
</feature>
<dbReference type="Gene3D" id="3.30.565.10">
    <property type="entry name" value="Histidine kinase-like ATPase, C-terminal domain"/>
    <property type="match status" value="1"/>
</dbReference>
<name>A0A4Q2RWV8_9ACTN</name>
<keyword evidence="10" id="KW-0472">Membrane</keyword>
<evidence type="ECO:0000256" key="2">
    <source>
        <dbReference type="ARBA" id="ARBA00012438"/>
    </source>
</evidence>
<keyword evidence="5" id="KW-0547">Nucleotide-binding</keyword>
<evidence type="ECO:0000256" key="3">
    <source>
        <dbReference type="ARBA" id="ARBA00022553"/>
    </source>
</evidence>
<keyword evidence="6" id="KW-0418">Kinase</keyword>
<dbReference type="GO" id="GO:0016020">
    <property type="term" value="C:membrane"/>
    <property type="evidence" value="ECO:0007669"/>
    <property type="project" value="InterPro"/>
</dbReference>
<comment type="caution">
    <text evidence="12">The sequence shown here is derived from an EMBL/GenBank/DDBJ whole genome shotgun (WGS) entry which is preliminary data.</text>
</comment>
<accession>A0A4Q2RWV8</accession>
<protein>
    <recommendedName>
        <fullName evidence="2">histidine kinase</fullName>
        <ecNumber evidence="2">2.7.13.3</ecNumber>
    </recommendedName>
</protein>
<evidence type="ECO:0000256" key="4">
    <source>
        <dbReference type="ARBA" id="ARBA00022679"/>
    </source>
</evidence>
<feature type="transmembrane region" description="Helical" evidence="10">
    <location>
        <begin position="119"/>
        <end position="137"/>
    </location>
</feature>
<dbReference type="AlphaFoldDB" id="A0A4Q2RWV8"/>
<keyword evidence="4" id="KW-0808">Transferase</keyword>
<dbReference type="EC" id="2.7.13.3" evidence="2"/>
<dbReference type="PANTHER" id="PTHR24421:SF10">
    <property type="entry name" value="NITRATE_NITRITE SENSOR PROTEIN NARQ"/>
    <property type="match status" value="1"/>
</dbReference>
<feature type="region of interest" description="Disordered" evidence="9">
    <location>
        <begin position="1"/>
        <end position="21"/>
    </location>
</feature>
<evidence type="ECO:0000256" key="7">
    <source>
        <dbReference type="ARBA" id="ARBA00022840"/>
    </source>
</evidence>
<reference evidence="12 13" key="1">
    <citation type="submission" date="2019-01" db="EMBL/GenBank/DDBJ databases">
        <title>Novel species of Nocardioides.</title>
        <authorList>
            <person name="Liu Q."/>
            <person name="Xin Y.-H."/>
        </authorList>
    </citation>
    <scope>NUCLEOTIDE SEQUENCE [LARGE SCALE GENOMIC DNA]</scope>
    <source>
        <strain evidence="12 13">CGMCC 4.6882</strain>
    </source>
</reference>
<evidence type="ECO:0000256" key="1">
    <source>
        <dbReference type="ARBA" id="ARBA00000085"/>
    </source>
</evidence>
<dbReference type="GO" id="GO:0046983">
    <property type="term" value="F:protein dimerization activity"/>
    <property type="evidence" value="ECO:0007669"/>
    <property type="project" value="InterPro"/>
</dbReference>
<comment type="catalytic activity">
    <reaction evidence="1">
        <text>ATP + protein L-histidine = ADP + protein N-phospho-L-histidine.</text>
        <dbReference type="EC" id="2.7.13.3"/>
    </reaction>
</comment>
<dbReference type="Pfam" id="PF07730">
    <property type="entry name" value="HisKA_3"/>
    <property type="match status" value="1"/>
</dbReference>
<evidence type="ECO:0000259" key="11">
    <source>
        <dbReference type="Pfam" id="PF07730"/>
    </source>
</evidence>
<evidence type="ECO:0000313" key="13">
    <source>
        <dbReference type="Proteomes" id="UP000294071"/>
    </source>
</evidence>
<dbReference type="RefSeq" id="WP_129399058.1">
    <property type="nucleotide sequence ID" value="NZ_SDWT01000001.1"/>
</dbReference>
<dbReference type="Proteomes" id="UP000294071">
    <property type="component" value="Unassembled WGS sequence"/>
</dbReference>
<evidence type="ECO:0000256" key="6">
    <source>
        <dbReference type="ARBA" id="ARBA00022777"/>
    </source>
</evidence>
<dbReference type="InterPro" id="IPR050482">
    <property type="entry name" value="Sensor_HK_TwoCompSys"/>
</dbReference>
<sequence>MGSEERAAEPRSPHTPPTRERRSLRVLDASLGLLVLVGSFARIADGERWTIVPPESAVELLIFVAAAAAASARRFPLPALAVAATLDASMHFLPLGQVGIHIAFMVCTYMVASHGPRRVWPFAVAVVFVAQMVFMSWSLDWWWGHAFVMVAGISALLPAALGVAARSRRAAVLALQARAEEAERSRQSEARKLLAEARLRVARDLHDSVAHQIAVMNLNTAVASNALPDRPQDATQALVTVRAAGRSVIDSIGELLSGLREDSWDGHQARYAVSELHQLADEFRVLMPGVQLVLGDAIESSRTIDAVPFLAIREGLTNAYKHGDHEAPVTVVLDRVGPAYALRITSTLRRSTSDFVEGFGLRGMRERVVARGGRLDVSCDGRTFVVSADIPSDQEGS</sequence>